<comment type="caution">
    <text evidence="1">The sequence shown here is derived from an EMBL/GenBank/DDBJ whole genome shotgun (WGS) entry which is preliminary data.</text>
</comment>
<organism evidence="1 2">
    <name type="scientific">Candidatus Mediterraneibacter stercoravium</name>
    <dbReference type="NCBI Taxonomy" id="2838685"/>
    <lineage>
        <taxon>Bacteria</taxon>
        <taxon>Bacillati</taxon>
        <taxon>Bacillota</taxon>
        <taxon>Clostridia</taxon>
        <taxon>Lachnospirales</taxon>
        <taxon>Lachnospiraceae</taxon>
        <taxon>Mediterraneibacter</taxon>
    </lineage>
</organism>
<gene>
    <name evidence="1" type="ORF">H9723_06475</name>
</gene>
<dbReference type="EMBL" id="DXAY01000150">
    <property type="protein sequence ID" value="HIZ74871.1"/>
    <property type="molecule type" value="Genomic_DNA"/>
</dbReference>
<dbReference type="Gene3D" id="3.90.1200.10">
    <property type="match status" value="1"/>
</dbReference>
<proteinExistence type="predicted"/>
<dbReference type="InterPro" id="IPR047175">
    <property type="entry name" value="CotS-like"/>
</dbReference>
<dbReference type="Proteomes" id="UP000824116">
    <property type="component" value="Unassembled WGS sequence"/>
</dbReference>
<accession>A0A9D2K181</accession>
<protein>
    <submittedName>
        <fullName evidence="1">MarR family transcriptional regulator</fullName>
    </submittedName>
</protein>
<dbReference type="GO" id="GO:0042601">
    <property type="term" value="C:endospore-forming forespore"/>
    <property type="evidence" value="ECO:0007669"/>
    <property type="project" value="TreeGrafter"/>
</dbReference>
<dbReference type="PANTHER" id="PTHR39179">
    <property type="entry name" value="SPORE COAT PROTEIN I"/>
    <property type="match status" value="1"/>
</dbReference>
<evidence type="ECO:0000313" key="2">
    <source>
        <dbReference type="Proteomes" id="UP000824116"/>
    </source>
</evidence>
<dbReference type="Gene3D" id="3.30.200.20">
    <property type="entry name" value="Phosphorylase Kinase, domain 1"/>
    <property type="match status" value="1"/>
</dbReference>
<name>A0A9D2K181_9FIRM</name>
<sequence length="335" mass="38995">MREYELEVLQRYDVEVKGTRRIRGAFFCDTSEGDMLLKETGISDRRAALLYIVLSRLELEGSVKADTPVFTKDGELLAASRDGTRYMMKKWYSGRECDVKKESEIIAASGNLARLHNVLRWEETGTDRPPAGRDPVEELARHNREMKKVRSFIRARVAKNEFEYLYLESFEKMYALAVRVLERMEGSGCMDLYGKSVRSGRMLHGDYNYHNLIMLPGGMAVTNFEHLRIGIQAQDLYYFIRKAMEKCHWKQKLGREMLEAYQSVRKIEPVEKEYIGLCLAYPEKFWKAASSYARSNKAWLPEKSVEKLRTAVHQTEEKEAFLENVFSLDLYRSGR</sequence>
<reference evidence="1" key="1">
    <citation type="journal article" date="2021" name="PeerJ">
        <title>Extensive microbial diversity within the chicken gut microbiome revealed by metagenomics and culture.</title>
        <authorList>
            <person name="Gilroy R."/>
            <person name="Ravi A."/>
            <person name="Getino M."/>
            <person name="Pursley I."/>
            <person name="Horton D.L."/>
            <person name="Alikhan N.F."/>
            <person name="Baker D."/>
            <person name="Gharbi K."/>
            <person name="Hall N."/>
            <person name="Watson M."/>
            <person name="Adriaenssens E.M."/>
            <person name="Foster-Nyarko E."/>
            <person name="Jarju S."/>
            <person name="Secka A."/>
            <person name="Antonio M."/>
            <person name="Oren A."/>
            <person name="Chaudhuri R.R."/>
            <person name="La Ragione R."/>
            <person name="Hildebrand F."/>
            <person name="Pallen M.J."/>
        </authorList>
    </citation>
    <scope>NUCLEOTIDE SEQUENCE</scope>
    <source>
        <strain evidence="1">CHK196-3914</strain>
    </source>
</reference>
<dbReference type="InterPro" id="IPR011009">
    <property type="entry name" value="Kinase-like_dom_sf"/>
</dbReference>
<dbReference type="SUPFAM" id="SSF56112">
    <property type="entry name" value="Protein kinase-like (PK-like)"/>
    <property type="match status" value="1"/>
</dbReference>
<dbReference type="AlphaFoldDB" id="A0A9D2K181"/>
<dbReference type="PANTHER" id="PTHR39179:SF1">
    <property type="entry name" value="SPORE COAT PROTEIN I"/>
    <property type="match status" value="1"/>
</dbReference>
<reference evidence="1" key="2">
    <citation type="submission" date="2021-04" db="EMBL/GenBank/DDBJ databases">
        <authorList>
            <person name="Gilroy R."/>
        </authorList>
    </citation>
    <scope>NUCLEOTIDE SEQUENCE</scope>
    <source>
        <strain evidence="1">CHK196-3914</strain>
    </source>
</reference>
<evidence type="ECO:0000313" key="1">
    <source>
        <dbReference type="EMBL" id="HIZ74871.1"/>
    </source>
</evidence>